<dbReference type="EMBL" id="MGFG01000032">
    <property type="protein sequence ID" value="OGM00379.1"/>
    <property type="molecule type" value="Genomic_DNA"/>
</dbReference>
<reference evidence="1 2" key="1">
    <citation type="journal article" date="2016" name="Nat. Commun.">
        <title>Thousands of microbial genomes shed light on interconnected biogeochemical processes in an aquifer system.</title>
        <authorList>
            <person name="Anantharaman K."/>
            <person name="Brown C.T."/>
            <person name="Hug L.A."/>
            <person name="Sharon I."/>
            <person name="Castelle C.J."/>
            <person name="Probst A.J."/>
            <person name="Thomas B.C."/>
            <person name="Singh A."/>
            <person name="Wilkins M.J."/>
            <person name="Karaoz U."/>
            <person name="Brodie E.L."/>
            <person name="Williams K.H."/>
            <person name="Hubbard S.S."/>
            <person name="Banfield J.F."/>
        </authorList>
    </citation>
    <scope>NUCLEOTIDE SEQUENCE [LARGE SCALE GENOMIC DNA]</scope>
</reference>
<dbReference type="AlphaFoldDB" id="A0A1F7WDB3"/>
<protein>
    <recommendedName>
        <fullName evidence="3">DUF1064 domain-containing protein</fullName>
    </recommendedName>
</protein>
<name>A0A1F7WDB3_9BACT</name>
<dbReference type="STRING" id="1802424.A2480_03960"/>
<evidence type="ECO:0000313" key="2">
    <source>
        <dbReference type="Proteomes" id="UP000176988"/>
    </source>
</evidence>
<accession>A0A1F7WDB3</accession>
<organism evidence="1 2">
    <name type="scientific">Candidatus Uhrbacteria bacterium RIFOXYC2_FULL_47_19</name>
    <dbReference type="NCBI Taxonomy" id="1802424"/>
    <lineage>
        <taxon>Bacteria</taxon>
        <taxon>Candidatus Uhriibacteriota</taxon>
    </lineage>
</organism>
<dbReference type="Proteomes" id="UP000176988">
    <property type="component" value="Unassembled WGS sequence"/>
</dbReference>
<evidence type="ECO:0008006" key="3">
    <source>
        <dbReference type="Google" id="ProtNLM"/>
    </source>
</evidence>
<comment type="caution">
    <text evidence="1">The sequence shown here is derived from an EMBL/GenBank/DDBJ whole genome shotgun (WGS) entry which is preliminary data.</text>
</comment>
<proteinExistence type="predicted"/>
<gene>
    <name evidence="1" type="ORF">A2480_03960</name>
</gene>
<evidence type="ECO:0000313" key="1">
    <source>
        <dbReference type="EMBL" id="OGM00379.1"/>
    </source>
</evidence>
<sequence>MAQAIEIDQPGDEVDWSGIKLVSTPVGKRPDLSFNEVSYASLGELRVAQLLTKQRIPFVPDVRTSWQPLGGDREFVYVPDFIFVGKAYFWIGDGSLEPIHGLELKQRCSDGQYPKIGLKKITDLLRYRGIRIRLVDEMAARKMAYLPLYSIQ</sequence>